<reference evidence="2 3" key="1">
    <citation type="submission" date="2016-10" db="EMBL/GenBank/DDBJ databases">
        <authorList>
            <person name="de Groot N.N."/>
        </authorList>
    </citation>
    <scope>NUCLEOTIDE SEQUENCE [LARGE SCALE GENOMIC DNA]</scope>
    <source>
        <strain evidence="2 3">CGMCC 1.10457</strain>
    </source>
</reference>
<sequence length="66" mass="7204">MPRLVQVATFFVLFGAGYVALAPFPHDGAVLGFVLSWSIVLATLTHVVPWLYFKLDTEPVAPSKDS</sequence>
<dbReference type="RefSeq" id="WP_177227247.1">
    <property type="nucleotide sequence ID" value="NZ_FOZK01000001.1"/>
</dbReference>
<organism evidence="2 3">
    <name type="scientific">Halomicrobium zhouii</name>
    <dbReference type="NCBI Taxonomy" id="767519"/>
    <lineage>
        <taxon>Archaea</taxon>
        <taxon>Methanobacteriati</taxon>
        <taxon>Methanobacteriota</taxon>
        <taxon>Stenosarchaea group</taxon>
        <taxon>Halobacteria</taxon>
        <taxon>Halobacteriales</taxon>
        <taxon>Haloarculaceae</taxon>
        <taxon>Halomicrobium</taxon>
    </lineage>
</organism>
<keyword evidence="1" id="KW-0472">Membrane</keyword>
<dbReference type="Proteomes" id="UP000199062">
    <property type="component" value="Unassembled WGS sequence"/>
</dbReference>
<evidence type="ECO:0000313" key="2">
    <source>
        <dbReference type="EMBL" id="SFR94523.1"/>
    </source>
</evidence>
<keyword evidence="1" id="KW-1133">Transmembrane helix</keyword>
<protein>
    <submittedName>
        <fullName evidence="2">Uncharacterized protein</fullName>
    </submittedName>
</protein>
<keyword evidence="3" id="KW-1185">Reference proteome</keyword>
<dbReference type="AlphaFoldDB" id="A0A1I6KTE5"/>
<gene>
    <name evidence="2" type="ORF">SAMN05216559_1545</name>
</gene>
<dbReference type="EMBL" id="FOZK01000001">
    <property type="protein sequence ID" value="SFR94523.1"/>
    <property type="molecule type" value="Genomic_DNA"/>
</dbReference>
<name>A0A1I6KTE5_9EURY</name>
<keyword evidence="1" id="KW-0812">Transmembrane</keyword>
<evidence type="ECO:0000256" key="1">
    <source>
        <dbReference type="SAM" id="Phobius"/>
    </source>
</evidence>
<feature type="transmembrane region" description="Helical" evidence="1">
    <location>
        <begin position="31"/>
        <end position="53"/>
    </location>
</feature>
<evidence type="ECO:0000313" key="3">
    <source>
        <dbReference type="Proteomes" id="UP000199062"/>
    </source>
</evidence>
<accession>A0A1I6KTE5</accession>
<proteinExistence type="predicted"/>